<keyword evidence="4" id="KW-1185">Reference proteome</keyword>
<feature type="compositionally biased region" description="Basic and acidic residues" evidence="1">
    <location>
        <begin position="195"/>
        <end position="217"/>
    </location>
</feature>
<dbReference type="Proteomes" id="UP000013827">
    <property type="component" value="Unassembled WGS sequence"/>
</dbReference>
<dbReference type="PANTHER" id="PTHR23153:SF38">
    <property type="entry name" value="UBX DOMAIN-CONTAINING PROTEIN 6"/>
    <property type="match status" value="1"/>
</dbReference>
<feature type="domain" description="PUB" evidence="2">
    <location>
        <begin position="47"/>
        <end position="111"/>
    </location>
</feature>
<dbReference type="AlphaFoldDB" id="A0A0D3KCV3"/>
<dbReference type="Gene3D" id="1.20.58.2190">
    <property type="match status" value="1"/>
</dbReference>
<evidence type="ECO:0000313" key="3">
    <source>
        <dbReference type="EnsemblProtists" id="EOD33588"/>
    </source>
</evidence>
<accession>A0A0D3KCV3</accession>
<dbReference type="HOGENOM" id="CLU_1135302_0_0_1"/>
<protein>
    <recommendedName>
        <fullName evidence="2">PUB domain-containing protein</fullName>
    </recommendedName>
</protein>
<evidence type="ECO:0000259" key="2">
    <source>
        <dbReference type="Pfam" id="PF09409"/>
    </source>
</evidence>
<evidence type="ECO:0000313" key="4">
    <source>
        <dbReference type="Proteomes" id="UP000013827"/>
    </source>
</evidence>
<sequence length="245" mass="25581">MSADALPYCPPSTAPDPLETEVAQARKLVLRALDAKIAIQDDATALGAIRLALKLAGNILEHPDEGKYTRIKNSSAAFQRCLAKCPGGLELVMAMGFRTVVHEFEEFWAVEVSPLALSILAAAREGLARYESLVAGGEGAASAAREGDGEQRAAGPGVLADIEADKAERRERAALMRRDVDASPPPRGGAANGEAGREGLEGKEAQAEAEAEAHDQDAEGNGDDAPALDPALEGSEECARRSEAA</sequence>
<organism evidence="3 4">
    <name type="scientific">Emiliania huxleyi (strain CCMP1516)</name>
    <dbReference type="NCBI Taxonomy" id="280463"/>
    <lineage>
        <taxon>Eukaryota</taxon>
        <taxon>Haptista</taxon>
        <taxon>Haptophyta</taxon>
        <taxon>Prymnesiophyceae</taxon>
        <taxon>Isochrysidales</taxon>
        <taxon>Noelaerhabdaceae</taxon>
        <taxon>Emiliania</taxon>
    </lineage>
</organism>
<dbReference type="GeneID" id="17278858"/>
<feature type="region of interest" description="Disordered" evidence="1">
    <location>
        <begin position="143"/>
        <end position="163"/>
    </location>
</feature>
<dbReference type="SMART" id="SM00580">
    <property type="entry name" value="PUG"/>
    <property type="match status" value="1"/>
</dbReference>
<dbReference type="PANTHER" id="PTHR23153">
    <property type="entry name" value="UBX-RELATED"/>
    <property type="match status" value="1"/>
</dbReference>
<dbReference type="Pfam" id="PF09409">
    <property type="entry name" value="PUB"/>
    <property type="match status" value="1"/>
</dbReference>
<feature type="region of interest" description="Disordered" evidence="1">
    <location>
        <begin position="175"/>
        <end position="245"/>
    </location>
</feature>
<evidence type="ECO:0000256" key="1">
    <source>
        <dbReference type="SAM" id="MobiDB-lite"/>
    </source>
</evidence>
<proteinExistence type="predicted"/>
<dbReference type="CDD" id="cd09212">
    <property type="entry name" value="PUB"/>
    <property type="match status" value="1"/>
</dbReference>
<dbReference type="SUPFAM" id="SSF143503">
    <property type="entry name" value="PUG domain-like"/>
    <property type="match status" value="1"/>
</dbReference>
<dbReference type="InterPro" id="IPR018997">
    <property type="entry name" value="PUB_domain"/>
</dbReference>
<dbReference type="PaxDb" id="2903-EOD33588"/>
<dbReference type="RefSeq" id="XP_005786017.1">
    <property type="nucleotide sequence ID" value="XM_005785960.1"/>
</dbReference>
<dbReference type="InterPro" id="IPR036339">
    <property type="entry name" value="PUB-like_dom_sf"/>
</dbReference>
<name>A0A0D3KCV3_EMIH1</name>
<dbReference type="GO" id="GO:0005737">
    <property type="term" value="C:cytoplasm"/>
    <property type="evidence" value="ECO:0007669"/>
    <property type="project" value="TreeGrafter"/>
</dbReference>
<reference evidence="3" key="2">
    <citation type="submission" date="2024-10" db="UniProtKB">
        <authorList>
            <consortium name="EnsemblProtists"/>
        </authorList>
    </citation>
    <scope>IDENTIFICATION</scope>
</reference>
<dbReference type="KEGG" id="ehx:EMIHUDRAFT_313977"/>
<reference evidence="4" key="1">
    <citation type="journal article" date="2013" name="Nature">
        <title>Pan genome of the phytoplankton Emiliania underpins its global distribution.</title>
        <authorList>
            <person name="Read B.A."/>
            <person name="Kegel J."/>
            <person name="Klute M.J."/>
            <person name="Kuo A."/>
            <person name="Lefebvre S.C."/>
            <person name="Maumus F."/>
            <person name="Mayer C."/>
            <person name="Miller J."/>
            <person name="Monier A."/>
            <person name="Salamov A."/>
            <person name="Young J."/>
            <person name="Aguilar M."/>
            <person name="Claverie J.M."/>
            <person name="Frickenhaus S."/>
            <person name="Gonzalez K."/>
            <person name="Herman E.K."/>
            <person name="Lin Y.C."/>
            <person name="Napier J."/>
            <person name="Ogata H."/>
            <person name="Sarno A.F."/>
            <person name="Shmutz J."/>
            <person name="Schroeder D."/>
            <person name="de Vargas C."/>
            <person name="Verret F."/>
            <person name="von Dassow P."/>
            <person name="Valentin K."/>
            <person name="Van de Peer Y."/>
            <person name="Wheeler G."/>
            <person name="Dacks J.B."/>
            <person name="Delwiche C.F."/>
            <person name="Dyhrman S.T."/>
            <person name="Glockner G."/>
            <person name="John U."/>
            <person name="Richards T."/>
            <person name="Worden A.Z."/>
            <person name="Zhang X."/>
            <person name="Grigoriev I.V."/>
            <person name="Allen A.E."/>
            <person name="Bidle K."/>
            <person name="Borodovsky M."/>
            <person name="Bowler C."/>
            <person name="Brownlee C."/>
            <person name="Cock J.M."/>
            <person name="Elias M."/>
            <person name="Gladyshev V.N."/>
            <person name="Groth M."/>
            <person name="Guda C."/>
            <person name="Hadaegh A."/>
            <person name="Iglesias-Rodriguez M.D."/>
            <person name="Jenkins J."/>
            <person name="Jones B.M."/>
            <person name="Lawson T."/>
            <person name="Leese F."/>
            <person name="Lindquist E."/>
            <person name="Lobanov A."/>
            <person name="Lomsadze A."/>
            <person name="Malik S.B."/>
            <person name="Marsh M.E."/>
            <person name="Mackinder L."/>
            <person name="Mock T."/>
            <person name="Mueller-Roeber B."/>
            <person name="Pagarete A."/>
            <person name="Parker M."/>
            <person name="Probert I."/>
            <person name="Quesneville H."/>
            <person name="Raines C."/>
            <person name="Rensing S.A."/>
            <person name="Riano-Pachon D.M."/>
            <person name="Richier S."/>
            <person name="Rokitta S."/>
            <person name="Shiraiwa Y."/>
            <person name="Soanes D.M."/>
            <person name="van der Giezen M."/>
            <person name="Wahlund T.M."/>
            <person name="Williams B."/>
            <person name="Wilson W."/>
            <person name="Wolfe G."/>
            <person name="Wurch L.L."/>
        </authorList>
    </citation>
    <scope>NUCLEOTIDE SEQUENCE</scope>
</reference>
<dbReference type="EnsemblProtists" id="EOD33588">
    <property type="protein sequence ID" value="EOD33588"/>
    <property type="gene ID" value="EMIHUDRAFT_313977"/>
</dbReference>